<dbReference type="EMBL" id="JAHRIN010075940">
    <property type="protein sequence ID" value="MEQ2217581.1"/>
    <property type="molecule type" value="Genomic_DNA"/>
</dbReference>
<proteinExistence type="predicted"/>
<comment type="caution">
    <text evidence="2">The sequence shown here is derived from an EMBL/GenBank/DDBJ whole genome shotgun (WGS) entry which is preliminary data.</text>
</comment>
<reference evidence="2 3" key="1">
    <citation type="submission" date="2021-06" db="EMBL/GenBank/DDBJ databases">
        <authorList>
            <person name="Palmer J.M."/>
        </authorList>
    </citation>
    <scope>NUCLEOTIDE SEQUENCE [LARGE SCALE GENOMIC DNA]</scope>
    <source>
        <strain evidence="2 3">XC_2019</strain>
        <tissue evidence="2">Muscle</tissue>
    </source>
</reference>
<gene>
    <name evidence="2" type="ORF">XENOCAPTIV_015467</name>
</gene>
<dbReference type="Proteomes" id="UP001434883">
    <property type="component" value="Unassembled WGS sequence"/>
</dbReference>
<evidence type="ECO:0008006" key="4">
    <source>
        <dbReference type="Google" id="ProtNLM"/>
    </source>
</evidence>
<evidence type="ECO:0000313" key="3">
    <source>
        <dbReference type="Proteomes" id="UP001434883"/>
    </source>
</evidence>
<evidence type="ECO:0000256" key="1">
    <source>
        <dbReference type="SAM" id="SignalP"/>
    </source>
</evidence>
<sequence length="115" mass="13074">MSCWSLVVWIYPIRLILSAIPRGPRVPSPPRPPLRTDCSNLFQAFPPASTAQPGRLKSQRKSPCLHPVCLCTIITAISHDRPPAGRNICCPHVKSHCRQQVFYYNLQIVLLFHYK</sequence>
<protein>
    <recommendedName>
        <fullName evidence="4">Secreted protein</fullName>
    </recommendedName>
</protein>
<evidence type="ECO:0000313" key="2">
    <source>
        <dbReference type="EMBL" id="MEQ2217581.1"/>
    </source>
</evidence>
<organism evidence="2 3">
    <name type="scientific">Xenoophorus captivus</name>
    <dbReference type="NCBI Taxonomy" id="1517983"/>
    <lineage>
        <taxon>Eukaryota</taxon>
        <taxon>Metazoa</taxon>
        <taxon>Chordata</taxon>
        <taxon>Craniata</taxon>
        <taxon>Vertebrata</taxon>
        <taxon>Euteleostomi</taxon>
        <taxon>Actinopterygii</taxon>
        <taxon>Neopterygii</taxon>
        <taxon>Teleostei</taxon>
        <taxon>Neoteleostei</taxon>
        <taxon>Acanthomorphata</taxon>
        <taxon>Ovalentaria</taxon>
        <taxon>Atherinomorphae</taxon>
        <taxon>Cyprinodontiformes</taxon>
        <taxon>Goodeidae</taxon>
        <taxon>Xenoophorus</taxon>
    </lineage>
</organism>
<keyword evidence="3" id="KW-1185">Reference proteome</keyword>
<name>A0ABV0SCH0_9TELE</name>
<feature type="chain" id="PRO_5046317665" description="Secreted protein" evidence="1">
    <location>
        <begin position="19"/>
        <end position="115"/>
    </location>
</feature>
<accession>A0ABV0SCH0</accession>
<keyword evidence="1" id="KW-0732">Signal</keyword>
<feature type="signal peptide" evidence="1">
    <location>
        <begin position="1"/>
        <end position="18"/>
    </location>
</feature>